<evidence type="ECO:0000313" key="2">
    <source>
        <dbReference type="EMBL" id="OIR07783.1"/>
    </source>
</evidence>
<evidence type="ECO:0000256" key="1">
    <source>
        <dbReference type="SAM" id="MobiDB-lite"/>
    </source>
</evidence>
<accession>A0A1J5SH92</accession>
<comment type="caution">
    <text evidence="2">The sequence shown here is derived from an EMBL/GenBank/DDBJ whole genome shotgun (WGS) entry which is preliminary data.</text>
</comment>
<protein>
    <submittedName>
        <fullName evidence="2">Uncharacterized protein</fullName>
    </submittedName>
</protein>
<name>A0A1J5SH92_9ZZZZ</name>
<sequence length="73" mass="8151">MTSKGRHSGAGRNPAKTSSPRSGQHYNLVSQREKLSDCLDSGLHPQGVRRGCRELKPQQHTQRRNDGFGGYFK</sequence>
<proteinExistence type="predicted"/>
<feature type="compositionally biased region" description="Polar residues" evidence="1">
    <location>
        <begin position="15"/>
        <end position="30"/>
    </location>
</feature>
<gene>
    <name evidence="2" type="ORF">GALL_100650</name>
</gene>
<feature type="region of interest" description="Disordered" evidence="1">
    <location>
        <begin position="1"/>
        <end position="73"/>
    </location>
</feature>
<reference evidence="2" key="1">
    <citation type="submission" date="2016-10" db="EMBL/GenBank/DDBJ databases">
        <title>Sequence of Gallionella enrichment culture.</title>
        <authorList>
            <person name="Poehlein A."/>
            <person name="Muehling M."/>
            <person name="Daniel R."/>
        </authorList>
    </citation>
    <scope>NUCLEOTIDE SEQUENCE</scope>
</reference>
<dbReference type="AlphaFoldDB" id="A0A1J5SH92"/>
<organism evidence="2">
    <name type="scientific">mine drainage metagenome</name>
    <dbReference type="NCBI Taxonomy" id="410659"/>
    <lineage>
        <taxon>unclassified sequences</taxon>
        <taxon>metagenomes</taxon>
        <taxon>ecological metagenomes</taxon>
    </lineage>
</organism>
<dbReference type="EMBL" id="MLJW01000035">
    <property type="protein sequence ID" value="OIR07783.1"/>
    <property type="molecule type" value="Genomic_DNA"/>
</dbReference>